<gene>
    <name evidence="1" type="ORF">SAMN04488138_11330</name>
</gene>
<keyword evidence="2" id="KW-1185">Reference proteome</keyword>
<accession>A0A1I3V2I2</accession>
<dbReference type="AlphaFoldDB" id="A0A1I3V2I2"/>
<reference evidence="1 2" key="1">
    <citation type="submission" date="2016-10" db="EMBL/GenBank/DDBJ databases">
        <authorList>
            <person name="de Groot N.N."/>
        </authorList>
    </citation>
    <scope>NUCLEOTIDE SEQUENCE [LARGE SCALE GENOMIC DNA]</scope>
    <source>
        <strain evidence="1 2">CGMCC 1.8891</strain>
    </source>
</reference>
<name>A0A1I3V2I2_9RHOB</name>
<evidence type="ECO:0000313" key="2">
    <source>
        <dbReference type="Proteomes" id="UP000183299"/>
    </source>
</evidence>
<organism evidence="1 2">
    <name type="scientific">Celeribacter halophilus</name>
    <dbReference type="NCBI Taxonomy" id="576117"/>
    <lineage>
        <taxon>Bacteria</taxon>
        <taxon>Pseudomonadati</taxon>
        <taxon>Pseudomonadota</taxon>
        <taxon>Alphaproteobacteria</taxon>
        <taxon>Rhodobacterales</taxon>
        <taxon>Roseobacteraceae</taxon>
        <taxon>Celeribacter</taxon>
    </lineage>
</organism>
<protein>
    <submittedName>
        <fullName evidence="1">Uncharacterized protein</fullName>
    </submittedName>
</protein>
<dbReference type="Proteomes" id="UP000183299">
    <property type="component" value="Unassembled WGS sequence"/>
</dbReference>
<dbReference type="EMBL" id="FORY01000013">
    <property type="protein sequence ID" value="SFJ88377.1"/>
    <property type="molecule type" value="Genomic_DNA"/>
</dbReference>
<proteinExistence type="predicted"/>
<dbReference type="GeneID" id="98667251"/>
<dbReference type="RefSeq" id="WP_269446564.1">
    <property type="nucleotide sequence ID" value="NZ_FORY01000013.1"/>
</dbReference>
<evidence type="ECO:0000313" key="1">
    <source>
        <dbReference type="EMBL" id="SFJ88377.1"/>
    </source>
</evidence>
<sequence length="42" mass="4769">MPRAAAFPFFPRPIAALSRALKALSAHEPVPCWTEYLRNTRN</sequence>